<dbReference type="GO" id="GO:0009507">
    <property type="term" value="C:chloroplast"/>
    <property type="evidence" value="ECO:0007669"/>
    <property type="project" value="UniProtKB-SubCell"/>
</dbReference>
<dbReference type="InterPro" id="IPR027417">
    <property type="entry name" value="P-loop_NTPase"/>
</dbReference>
<dbReference type="NCBIfam" id="TIGR00231">
    <property type="entry name" value="small_GTP"/>
    <property type="match status" value="1"/>
</dbReference>
<dbReference type="InterPro" id="IPR005225">
    <property type="entry name" value="Small_GTP-bd"/>
</dbReference>
<dbReference type="Gene3D" id="2.40.30.10">
    <property type="entry name" value="Translation factors"/>
    <property type="match status" value="1"/>
</dbReference>
<comment type="subcellular location">
    <subcellularLocation>
        <location evidence="1">Plastid</location>
        <location evidence="1">Chloroplast</location>
    </subcellularLocation>
</comment>
<dbReference type="InterPro" id="IPR000640">
    <property type="entry name" value="EFG_V-like"/>
</dbReference>
<dbReference type="InterPro" id="IPR000795">
    <property type="entry name" value="T_Tr_GTP-bd_dom"/>
</dbReference>
<proteinExistence type="predicted"/>
<dbReference type="GO" id="GO:0032543">
    <property type="term" value="P:mitochondrial translation"/>
    <property type="evidence" value="ECO:0007669"/>
    <property type="project" value="TreeGrafter"/>
</dbReference>
<evidence type="ECO:0000256" key="3">
    <source>
        <dbReference type="ARBA" id="ARBA00022917"/>
    </source>
</evidence>
<dbReference type="PANTHER" id="PTHR43261">
    <property type="entry name" value="TRANSLATION ELONGATION FACTOR G-RELATED"/>
    <property type="match status" value="1"/>
</dbReference>
<keyword evidence="3" id="KW-0648">Protein biosynthesis</keyword>
<dbReference type="AlphaFoldDB" id="A0A9W6ZP58"/>
<dbReference type="GO" id="GO:0005525">
    <property type="term" value="F:GTP binding"/>
    <property type="evidence" value="ECO:0007669"/>
    <property type="project" value="UniProtKB-KW"/>
</dbReference>
<evidence type="ECO:0000256" key="1">
    <source>
        <dbReference type="ARBA" id="ARBA00004229"/>
    </source>
</evidence>
<feature type="compositionally biased region" description="Basic residues" evidence="5">
    <location>
        <begin position="368"/>
        <end position="380"/>
    </location>
</feature>
<reference evidence="8" key="1">
    <citation type="journal article" date="2023" name="Commun. Biol.">
        <title>Genome analysis of Parmales, the sister group of diatoms, reveals the evolutionary specialization of diatoms from phago-mixotrophs to photoautotrophs.</title>
        <authorList>
            <person name="Ban H."/>
            <person name="Sato S."/>
            <person name="Yoshikawa S."/>
            <person name="Yamada K."/>
            <person name="Nakamura Y."/>
            <person name="Ichinomiya M."/>
            <person name="Sato N."/>
            <person name="Blanc-Mathieu R."/>
            <person name="Endo H."/>
            <person name="Kuwata A."/>
            <person name="Ogata H."/>
        </authorList>
    </citation>
    <scope>NUCLEOTIDE SEQUENCE [LARGE SCALE GENOMIC DNA]</scope>
    <source>
        <strain evidence="8">NIES 3700</strain>
    </source>
</reference>
<keyword evidence="8" id="KW-1185">Reference proteome</keyword>
<keyword evidence="2" id="KW-0547">Nucleotide-binding</keyword>
<dbReference type="Gene3D" id="3.30.70.870">
    <property type="entry name" value="Elongation Factor G (Translational Gtpase), domain 3"/>
    <property type="match status" value="1"/>
</dbReference>
<organism evidence="7 8">
    <name type="scientific">Triparma laevis f. longispina</name>
    <dbReference type="NCBI Taxonomy" id="1714387"/>
    <lineage>
        <taxon>Eukaryota</taxon>
        <taxon>Sar</taxon>
        <taxon>Stramenopiles</taxon>
        <taxon>Ochrophyta</taxon>
        <taxon>Bolidophyceae</taxon>
        <taxon>Parmales</taxon>
        <taxon>Triparmaceae</taxon>
        <taxon>Triparma</taxon>
    </lineage>
</organism>
<dbReference type="Pfam" id="PF00009">
    <property type="entry name" value="GTP_EFTU"/>
    <property type="match status" value="1"/>
</dbReference>
<dbReference type="PANTHER" id="PTHR43261:SF1">
    <property type="entry name" value="RIBOSOME-RELEASING FACTOR 2, MITOCHONDRIAL"/>
    <property type="match status" value="1"/>
</dbReference>
<feature type="region of interest" description="Disordered" evidence="5">
    <location>
        <begin position="353"/>
        <end position="387"/>
    </location>
</feature>
<dbReference type="SUPFAM" id="SSF54980">
    <property type="entry name" value="EF-G C-terminal domain-like"/>
    <property type="match status" value="2"/>
</dbReference>
<evidence type="ECO:0000256" key="4">
    <source>
        <dbReference type="ARBA" id="ARBA00023134"/>
    </source>
</evidence>
<evidence type="ECO:0000256" key="2">
    <source>
        <dbReference type="ARBA" id="ARBA00022741"/>
    </source>
</evidence>
<dbReference type="EMBL" id="BRXW01000435">
    <property type="protein sequence ID" value="GMH54593.1"/>
    <property type="molecule type" value="Genomic_DNA"/>
</dbReference>
<evidence type="ECO:0000259" key="6">
    <source>
        <dbReference type="PROSITE" id="PS51722"/>
    </source>
</evidence>
<dbReference type="InterPro" id="IPR035649">
    <property type="entry name" value="EFG_V"/>
</dbReference>
<evidence type="ECO:0000256" key="5">
    <source>
        <dbReference type="SAM" id="MobiDB-lite"/>
    </source>
</evidence>
<protein>
    <recommendedName>
        <fullName evidence="6">Tr-type G domain-containing protein</fullName>
    </recommendedName>
</protein>
<dbReference type="Gene3D" id="3.30.230.10">
    <property type="match status" value="1"/>
</dbReference>
<dbReference type="OrthoDB" id="198619at2759"/>
<dbReference type="SUPFAM" id="SSF50447">
    <property type="entry name" value="Translation proteins"/>
    <property type="match status" value="1"/>
</dbReference>
<dbReference type="Gene3D" id="3.40.50.300">
    <property type="entry name" value="P-loop containing nucleotide triphosphate hydrolases"/>
    <property type="match status" value="1"/>
</dbReference>
<dbReference type="GO" id="GO:0003924">
    <property type="term" value="F:GTPase activity"/>
    <property type="evidence" value="ECO:0007669"/>
    <property type="project" value="InterPro"/>
</dbReference>
<dbReference type="Pfam" id="PF00679">
    <property type="entry name" value="EFG_C"/>
    <property type="match status" value="1"/>
</dbReference>
<dbReference type="CDD" id="cd03713">
    <property type="entry name" value="EFG_mtEFG_C"/>
    <property type="match status" value="1"/>
</dbReference>
<dbReference type="Pfam" id="PF14492">
    <property type="entry name" value="EFG_III"/>
    <property type="match status" value="1"/>
</dbReference>
<dbReference type="PROSITE" id="PS00301">
    <property type="entry name" value="G_TR_1"/>
    <property type="match status" value="1"/>
</dbReference>
<dbReference type="PROSITE" id="PS51722">
    <property type="entry name" value="G_TR_2"/>
    <property type="match status" value="1"/>
</dbReference>
<name>A0A9W6ZP58_9STRA</name>
<dbReference type="SUPFAM" id="SSF52540">
    <property type="entry name" value="P-loop containing nucleoside triphosphate hydrolases"/>
    <property type="match status" value="1"/>
</dbReference>
<dbReference type="Proteomes" id="UP001165122">
    <property type="component" value="Unassembled WGS sequence"/>
</dbReference>
<gene>
    <name evidence="7" type="ORF">TrLO_g9335</name>
</gene>
<evidence type="ECO:0000313" key="8">
    <source>
        <dbReference type="Proteomes" id="UP001165122"/>
    </source>
</evidence>
<dbReference type="InterPro" id="IPR035647">
    <property type="entry name" value="EFG_III/V"/>
</dbReference>
<dbReference type="InterPro" id="IPR009000">
    <property type="entry name" value="Transl_B-barrel_sf"/>
</dbReference>
<comment type="caution">
    <text evidence="7">The sequence shown here is derived from an EMBL/GenBank/DDBJ whole genome shotgun (WGS) entry which is preliminary data.</text>
</comment>
<accession>A0A9W6ZP58</accession>
<dbReference type="GO" id="GO:0032790">
    <property type="term" value="P:ribosome disassembly"/>
    <property type="evidence" value="ECO:0007669"/>
    <property type="project" value="TreeGrafter"/>
</dbReference>
<dbReference type="Gene3D" id="3.30.70.240">
    <property type="match status" value="1"/>
</dbReference>
<feature type="domain" description="Tr-type G" evidence="6">
    <location>
        <begin position="31"/>
        <end position="351"/>
    </location>
</feature>
<dbReference type="InterPro" id="IPR041095">
    <property type="entry name" value="EFG_II"/>
</dbReference>
<dbReference type="PRINTS" id="PR00315">
    <property type="entry name" value="ELONGATNFCT"/>
</dbReference>
<dbReference type="InterPro" id="IPR014721">
    <property type="entry name" value="Ribsml_uS5_D2-typ_fold_subgr"/>
</dbReference>
<evidence type="ECO:0000313" key="7">
    <source>
        <dbReference type="EMBL" id="GMH54593.1"/>
    </source>
</evidence>
<dbReference type="InterPro" id="IPR031157">
    <property type="entry name" value="G_TR_CS"/>
</dbReference>
<dbReference type="SMART" id="SM00838">
    <property type="entry name" value="EFG_C"/>
    <property type="match status" value="1"/>
</dbReference>
<keyword evidence="4" id="KW-0342">GTP-binding</keyword>
<sequence length="834" mass="89634">MLRALLSRLPRLHPRHFHLSKTHLSTTSHLPFLRNVGIFAHVDAGKTTLTENFLDVSDVVSNPGMVDSGTTVTDFLPAERERGITIQSACISFGWGGPDKSDTKINLIDTPGHVDFSVEISRSVAVLDGAVLVVDGVEGVQAQTETVWNAMQRMGVAGNLREEVDAPLNPIPCVGCVNKLDRVGSNFYSAVSTLNKKLKRQNTTAANAIPIQMPLIKCELTNEVVAGYPEPVEGEFVGVVDLVSDPMRMIVWEDQGKGKRPGLKVGEVEGFIGERAEEARMEMIEMLAEVDEEIEEHYLEETVPPQSTIIKSLRNSTINNKAMPVVAAAALKRKGIEPILDSICSFLPSPLDVQSPSVHSSSPETSSKRVKKKKSSKKSKKESDYPLGHPLNSSLLALAFKVVHVKGRGGGDGRVVFARVFSGELESRTTLKAINAEGSDDKVERPSALLELKGGKMTMLEDGVARCGEVCAIVGLKKVETGDTLVLSGDPATRGVRLNGVSAPKPVLTVKLEARGSEDEKKLEDALRILCVEDPSLKVETGDAADESGMGGGSGILLSGLGELHVEVVCDRLIREFNCDVKVGEPAVALKEALTVGTVLGGEELINFEREIAGNRIQAAVNLRLELISADSDSDNMEGQTILADNSIVLTDEAKSWLQLDFDSEIIDEGDEEEDEHNAVENKCATALISGIKGALQRGPKGNELTNVRCTVLEVSTENGYGDDQAGAIRAAANFAIQKLLKNSSSSDAVVLEPQMTLTVNVHNDYIGNVLSDFTTRGGVISEVYSVNDSEKQVMVGKVPLKSILGYSTKLRSLTAGSGVFAAEYCAHSEHRNV</sequence>
<dbReference type="GO" id="GO:0005739">
    <property type="term" value="C:mitochondrion"/>
    <property type="evidence" value="ECO:0007669"/>
    <property type="project" value="TreeGrafter"/>
</dbReference>
<feature type="compositionally biased region" description="Low complexity" evidence="5">
    <location>
        <begin position="355"/>
        <end position="365"/>
    </location>
</feature>